<feature type="domain" description="Phage tail tape measure protein" evidence="5">
    <location>
        <begin position="203"/>
        <end position="397"/>
    </location>
</feature>
<feature type="coiled-coil region" evidence="2">
    <location>
        <begin position="576"/>
        <end position="630"/>
    </location>
</feature>
<keyword evidence="4" id="KW-0472">Membrane</keyword>
<evidence type="ECO:0000256" key="4">
    <source>
        <dbReference type="SAM" id="Phobius"/>
    </source>
</evidence>
<dbReference type="SUPFAM" id="SSF57997">
    <property type="entry name" value="Tropomyosin"/>
    <property type="match status" value="1"/>
</dbReference>
<keyword evidence="4" id="KW-1133">Transmembrane helix</keyword>
<evidence type="ECO:0000256" key="2">
    <source>
        <dbReference type="SAM" id="Coils"/>
    </source>
</evidence>
<gene>
    <name evidence="6" type="ORF">P4H66_23410</name>
</gene>
<keyword evidence="2" id="KW-0175">Coiled coil</keyword>
<keyword evidence="7" id="KW-1185">Reference proteome</keyword>
<feature type="transmembrane region" description="Helical" evidence="4">
    <location>
        <begin position="546"/>
        <end position="576"/>
    </location>
</feature>
<evidence type="ECO:0000313" key="6">
    <source>
        <dbReference type="EMBL" id="MEC0242763.1"/>
    </source>
</evidence>
<evidence type="ECO:0000256" key="3">
    <source>
        <dbReference type="SAM" id="MobiDB-lite"/>
    </source>
</evidence>
<dbReference type="Proteomes" id="UP001344632">
    <property type="component" value="Unassembled WGS sequence"/>
</dbReference>
<feature type="region of interest" description="Disordered" evidence="3">
    <location>
        <begin position="1420"/>
        <end position="1441"/>
    </location>
</feature>
<feature type="coiled-coil region" evidence="2">
    <location>
        <begin position="25"/>
        <end position="129"/>
    </location>
</feature>
<keyword evidence="1" id="KW-1188">Viral release from host cell</keyword>
<keyword evidence="4" id="KW-0812">Transmembrane</keyword>
<evidence type="ECO:0000313" key="7">
    <source>
        <dbReference type="Proteomes" id="UP001344632"/>
    </source>
</evidence>
<evidence type="ECO:0000259" key="5">
    <source>
        <dbReference type="Pfam" id="PF10145"/>
    </source>
</evidence>
<name>A0ABU6GSQ5_9BACL</name>
<dbReference type="NCBIfam" id="TIGR01760">
    <property type="entry name" value="tape_meas_TP901"/>
    <property type="match status" value="1"/>
</dbReference>
<accession>A0ABU6GSQ5</accession>
<dbReference type="PANTHER" id="PTHR37813:SF1">
    <property type="entry name" value="FELS-2 PROPHAGE PROTEIN"/>
    <property type="match status" value="1"/>
</dbReference>
<organism evidence="6 7">
    <name type="scientific">Paenibacillus dokdonensis</name>
    <dbReference type="NCBI Taxonomy" id="2567944"/>
    <lineage>
        <taxon>Bacteria</taxon>
        <taxon>Bacillati</taxon>
        <taxon>Bacillota</taxon>
        <taxon>Bacilli</taxon>
        <taxon>Bacillales</taxon>
        <taxon>Paenibacillaceae</taxon>
        <taxon>Paenibacillus</taxon>
    </lineage>
</organism>
<feature type="transmembrane region" description="Helical" evidence="4">
    <location>
        <begin position="513"/>
        <end position="534"/>
    </location>
</feature>
<dbReference type="EMBL" id="JARLKZ010000020">
    <property type="protein sequence ID" value="MEC0242763.1"/>
    <property type="molecule type" value="Genomic_DNA"/>
</dbReference>
<dbReference type="PANTHER" id="PTHR37813">
    <property type="entry name" value="FELS-2 PROPHAGE PROTEIN"/>
    <property type="match status" value="1"/>
</dbReference>
<dbReference type="InterPro" id="IPR010090">
    <property type="entry name" value="Phage_tape_meas"/>
</dbReference>
<reference evidence="6 7" key="1">
    <citation type="submission" date="2023-03" db="EMBL/GenBank/DDBJ databases">
        <title>Bacillus Genome Sequencing.</title>
        <authorList>
            <person name="Dunlap C."/>
        </authorList>
    </citation>
    <scope>NUCLEOTIDE SEQUENCE [LARGE SCALE GENOMIC DNA]</scope>
    <source>
        <strain evidence="6 7">BD-525</strain>
    </source>
</reference>
<dbReference type="Pfam" id="PF10145">
    <property type="entry name" value="PhageMin_Tail"/>
    <property type="match status" value="1"/>
</dbReference>
<sequence length="1479" mass="160990">MSEEIEVTNLVTKLSIDDTGVERSMAELTRQMKVVQSEFQAASSRLGEHASSQDALRTKADSLNKQMEIQAQKVAKLKQQHQEAVAAKGADARETQNLETKLNKATTQYNKMESELRKTTSELDKQTSAWNKAATALDAAAKKLEAVGQKMSQAGQSLTLMATVPLAAAGTAATKSSIDFETSWAGVTKTVNATTAELEGFKQEVRDMAKEMPATASEIASVTEAAGQLGIKNNALMGFTKTMTDLGVATNMSSEQAATSLARLANITQMPQQNFDKLGSTIVALGNNLATTESEITEMALRLAGAGHQIGLSEAQILSFAGSLSSVGIEAEAGGSAFSRVMIDMASAVMTNSKKLETFAAVAGMSAKQFKENWNKDASGVLITFIEGLGRMSKAGENTFGVLDRLGLSEIRVRDSLLRASGAGDLFRESLDLGTKAWADNSALAKEANTRYETTASKLKILGNRITDAAITLGDALVPALMAALDALEPLFKSIEEGSKWFASLDASSQTTIISILAMVAAAGPLLLITGKLVTSIAALIPVVKALGAALMFLTTNPIGLILTGIAAAVTAFMAIKNSMAEAKQAAEDLAQAQQDLQDVQQKGITRDEVDAAQAKIDKLNELVATYQKLIDIASASSAAQMGNNVGGLYFAADELGVKLKDVEKAAEEFGIQLEYIDDNGKISAKSMKDLQNAVNTYTKAIKDAKRETASEINDQAKSIATRKQELNSIDNLIKTYSTAKKGSKDWTAAQNELASQFPQFVTATGLNVEAIKGLLLVKEREIALEWANIQMKAQEALQEKNAAITKQQAAIAIAQSIAKITGASGLAEAALARMNGELERLKGEAASLQALAGMQVTDFKIPAMPKVPTVKLDTGGSKKAKTPKTPKAATYENKALDEAYKQLEHLKALDQLTSDQELKMLETIQAKYVKTADERMAIEEKIYAVKKQLGDTSLEKALKDYERSKQLGKLDEEQEIARLERIKKLYANSADERADLDDKIWEATQRKIEADKQKRIDAVQYTSQQLQAAYEDRVVREKLSDEEAFKLKDKLYNEQIYLNKNYLEKVLADEKYTAAEKKKIEREMTEEIRKQTNDRLQLQKEYAEAVKKAQIDSMNEMSKGIQDALKAKYQAEKQAAEDSVKAAQEANDTWKNNQLDAIKTVYNARVDAAQKAADEEIKRINDVYNAQIDAIQKQLDALDQAEKQKSRAEMDAEDEQKIKELRDNIEYSHDEYNKTQLQKELNKVIADMNERHRQEQLQDTKDALKSEQQELKDKLSEETQAAKDQLAAKKEIMAEEYQAQQDNINAIYAAQKLSLDQQLADTQAHYAKLLEAKNLQAEAEKMIISKQQDDILKLLNDFGDGYQQAGQTLGEKMVAGFRPKVDEISQMIASVVAQIDSARSAALQTMATAAAAASAANAAASKKDTSTSNNKPSDPLSGVVTETTGTVRVINNFNTPVTSPSDVAKATIKSAQQLAMQL</sequence>
<evidence type="ECO:0000256" key="1">
    <source>
        <dbReference type="ARBA" id="ARBA00022612"/>
    </source>
</evidence>
<proteinExistence type="predicted"/>
<protein>
    <submittedName>
        <fullName evidence="6">Phage tail tape measure protein</fullName>
    </submittedName>
</protein>
<dbReference type="RefSeq" id="WP_326090532.1">
    <property type="nucleotide sequence ID" value="NZ_JARLKZ010000020.1"/>
</dbReference>
<feature type="coiled-coil region" evidence="2">
    <location>
        <begin position="1082"/>
        <end position="1154"/>
    </location>
</feature>
<comment type="caution">
    <text evidence="6">The sequence shown here is derived from an EMBL/GenBank/DDBJ whole genome shotgun (WGS) entry which is preliminary data.</text>
</comment>
<feature type="region of interest" description="Disordered" evidence="3">
    <location>
        <begin position="1253"/>
        <end position="1279"/>
    </location>
</feature>